<dbReference type="InterPro" id="IPR037401">
    <property type="entry name" value="SnoaL-like"/>
</dbReference>
<organism evidence="2 3">
    <name type="scientific">Agarivorans aestuarii</name>
    <dbReference type="NCBI Taxonomy" id="1563703"/>
    <lineage>
        <taxon>Bacteria</taxon>
        <taxon>Pseudomonadati</taxon>
        <taxon>Pseudomonadota</taxon>
        <taxon>Gammaproteobacteria</taxon>
        <taxon>Alteromonadales</taxon>
        <taxon>Alteromonadaceae</taxon>
        <taxon>Agarivorans</taxon>
    </lineage>
</organism>
<comment type="caution">
    <text evidence="2">The sequence shown here is derived from an EMBL/GenBank/DDBJ whole genome shotgun (WGS) entry which is preliminary data.</text>
</comment>
<gene>
    <name evidence="2" type="ORF">SNR37_003820</name>
</gene>
<dbReference type="Pfam" id="PF12680">
    <property type="entry name" value="SnoaL_2"/>
    <property type="match status" value="1"/>
</dbReference>
<dbReference type="Gene3D" id="3.10.450.50">
    <property type="match status" value="1"/>
</dbReference>
<reference evidence="3" key="1">
    <citation type="submission" date="2023-07" db="EMBL/GenBank/DDBJ databases">
        <title>Draft genome sequence of Agarivorans aestuarii strain ZMCS4, a CAZymes producing bacteria isolated from the marine brown algae Clodostephus spongiosus.</title>
        <authorList>
            <person name="Lorente B."/>
            <person name="Cabral C."/>
            <person name="Frias J."/>
            <person name="Faria J."/>
            <person name="Toubarro D."/>
        </authorList>
    </citation>
    <scope>NUCLEOTIDE SEQUENCE [LARGE SCALE GENOMIC DNA]</scope>
    <source>
        <strain evidence="3">ZMCS4</strain>
    </source>
</reference>
<evidence type="ECO:0000313" key="3">
    <source>
        <dbReference type="Proteomes" id="UP001310248"/>
    </source>
</evidence>
<reference evidence="2 3" key="2">
    <citation type="submission" date="2023-12" db="EMBL/GenBank/DDBJ databases">
        <authorList>
            <consortium name="Cladostephus spongiosus"/>
            <person name="Lorente B."/>
            <person name="Cabral C."/>
            <person name="Frias J."/>
            <person name="Faria J."/>
            <person name="Toubarro D."/>
        </authorList>
    </citation>
    <scope>NUCLEOTIDE SEQUENCE [LARGE SCALE GENOMIC DNA]</scope>
    <source>
        <strain evidence="2 3">ZMCS4</strain>
    </source>
</reference>
<dbReference type="InterPro" id="IPR032710">
    <property type="entry name" value="NTF2-like_dom_sf"/>
</dbReference>
<dbReference type="SUPFAM" id="SSF54427">
    <property type="entry name" value="NTF2-like"/>
    <property type="match status" value="1"/>
</dbReference>
<sequence>MLNSTWVEQLFAKLASDQPQQFFEYVSDTVKWEVTGTHPLAGVYYSKQAFIEGTIAKLNAVLSTPLKLKYLSSICGENTAAVELVANSTTKAGAPFNNRYCWVCEFEGNKIVAVRAYLDSALVANTIDQ</sequence>
<accession>A0ABU7G578</accession>
<name>A0ABU7G578_9ALTE</name>
<keyword evidence="3" id="KW-1185">Reference proteome</keyword>
<proteinExistence type="predicted"/>
<evidence type="ECO:0000313" key="2">
    <source>
        <dbReference type="EMBL" id="MEE1674381.1"/>
    </source>
</evidence>
<evidence type="ECO:0000259" key="1">
    <source>
        <dbReference type="Pfam" id="PF12680"/>
    </source>
</evidence>
<dbReference type="PANTHER" id="PTHR41252">
    <property type="entry name" value="BLR2505 PROTEIN"/>
    <property type="match status" value="1"/>
</dbReference>
<dbReference type="RefSeq" id="WP_329775511.1">
    <property type="nucleotide sequence ID" value="NZ_JAYDYW010000007.1"/>
</dbReference>
<feature type="domain" description="SnoaL-like" evidence="1">
    <location>
        <begin position="7"/>
        <end position="113"/>
    </location>
</feature>
<dbReference type="Proteomes" id="UP001310248">
    <property type="component" value="Unassembled WGS sequence"/>
</dbReference>
<protein>
    <submittedName>
        <fullName evidence="2">Nuclear transport factor 2 family protein</fullName>
    </submittedName>
</protein>
<dbReference type="PANTHER" id="PTHR41252:SF1">
    <property type="entry name" value="BLR2505 PROTEIN"/>
    <property type="match status" value="1"/>
</dbReference>
<dbReference type="EMBL" id="JAYDYW010000007">
    <property type="protein sequence ID" value="MEE1674381.1"/>
    <property type="molecule type" value="Genomic_DNA"/>
</dbReference>